<reference evidence="9" key="1">
    <citation type="submission" date="2019-10" db="EMBL/GenBank/DDBJ databases">
        <title>Streptomyces sp. nov., a novel actinobacterium isolated from alkaline environment.</title>
        <authorList>
            <person name="Golinska P."/>
        </authorList>
    </citation>
    <scope>NUCLEOTIDE SEQUENCE [LARGE SCALE GENOMIC DNA]</scope>
    <source>
        <strain evidence="9">DSM 42118</strain>
    </source>
</reference>
<evidence type="ECO:0000256" key="1">
    <source>
        <dbReference type="ARBA" id="ARBA00004202"/>
    </source>
</evidence>
<keyword evidence="4 8" id="KW-0067">ATP-binding</keyword>
<dbReference type="InterPro" id="IPR003593">
    <property type="entry name" value="AAA+_ATPase"/>
</dbReference>
<dbReference type="PANTHER" id="PTHR42711">
    <property type="entry name" value="ABC TRANSPORTER ATP-BINDING PROTEIN"/>
    <property type="match status" value="1"/>
</dbReference>
<evidence type="ECO:0000256" key="2">
    <source>
        <dbReference type="ARBA" id="ARBA00022448"/>
    </source>
</evidence>
<keyword evidence="3" id="KW-0547">Nucleotide-binding</keyword>
<dbReference type="Pfam" id="PF00005">
    <property type="entry name" value="ABC_tran"/>
    <property type="match status" value="1"/>
</dbReference>
<dbReference type="InterPro" id="IPR003439">
    <property type="entry name" value="ABC_transporter-like_ATP-bd"/>
</dbReference>
<dbReference type="PROSITE" id="PS00211">
    <property type="entry name" value="ABC_TRANSPORTER_1"/>
    <property type="match status" value="1"/>
</dbReference>
<comment type="caution">
    <text evidence="8">The sequence shown here is derived from an EMBL/GenBank/DDBJ whole genome shotgun (WGS) entry which is preliminary data.</text>
</comment>
<dbReference type="GO" id="GO:0046677">
    <property type="term" value="P:response to antibiotic"/>
    <property type="evidence" value="ECO:0007669"/>
    <property type="project" value="UniProtKB-KW"/>
</dbReference>
<dbReference type="GO" id="GO:0016887">
    <property type="term" value="F:ATP hydrolysis activity"/>
    <property type="evidence" value="ECO:0007669"/>
    <property type="project" value="InterPro"/>
</dbReference>
<dbReference type="SMART" id="SM00382">
    <property type="entry name" value="AAA"/>
    <property type="match status" value="1"/>
</dbReference>
<keyword evidence="9" id="KW-1185">Reference proteome</keyword>
<evidence type="ECO:0000313" key="9">
    <source>
        <dbReference type="Proteomes" id="UP000538929"/>
    </source>
</evidence>
<proteinExistence type="predicted"/>
<evidence type="ECO:0000259" key="7">
    <source>
        <dbReference type="PROSITE" id="PS50893"/>
    </source>
</evidence>
<dbReference type="Proteomes" id="UP000538929">
    <property type="component" value="Unassembled WGS sequence"/>
</dbReference>
<feature type="region of interest" description="Disordered" evidence="6">
    <location>
        <begin position="15"/>
        <end position="46"/>
    </location>
</feature>
<gene>
    <name evidence="8" type="ORF">FNQ90_20435</name>
</gene>
<evidence type="ECO:0000256" key="5">
    <source>
        <dbReference type="ARBA" id="ARBA00023251"/>
    </source>
</evidence>
<dbReference type="EMBL" id="VKHT01000882">
    <property type="protein sequence ID" value="MBB0246413.1"/>
    <property type="molecule type" value="Genomic_DNA"/>
</dbReference>
<dbReference type="InterPro" id="IPR027417">
    <property type="entry name" value="P-loop_NTPase"/>
</dbReference>
<dbReference type="GO" id="GO:0005886">
    <property type="term" value="C:plasma membrane"/>
    <property type="evidence" value="ECO:0007669"/>
    <property type="project" value="UniProtKB-SubCell"/>
</dbReference>
<dbReference type="PROSITE" id="PS50893">
    <property type="entry name" value="ABC_TRANSPORTER_2"/>
    <property type="match status" value="1"/>
</dbReference>
<evidence type="ECO:0000256" key="4">
    <source>
        <dbReference type="ARBA" id="ARBA00022840"/>
    </source>
</evidence>
<dbReference type="SUPFAM" id="SSF52540">
    <property type="entry name" value="P-loop containing nucleoside triphosphate hydrolases"/>
    <property type="match status" value="1"/>
</dbReference>
<dbReference type="InterPro" id="IPR017871">
    <property type="entry name" value="ABC_transporter-like_CS"/>
</dbReference>
<comment type="subcellular location">
    <subcellularLocation>
        <location evidence="1">Cell membrane</location>
        <topology evidence="1">Peripheral membrane protein</topology>
    </subcellularLocation>
</comment>
<dbReference type="PANTHER" id="PTHR42711:SF19">
    <property type="entry name" value="DOXORUBICIN RESISTANCE ATP-BINDING PROTEIN DRRA"/>
    <property type="match status" value="1"/>
</dbReference>
<accession>A0A7W3TGH4</accession>
<name>A0A7W3TGH4_9ACTN</name>
<dbReference type="GO" id="GO:0005524">
    <property type="term" value="F:ATP binding"/>
    <property type="evidence" value="ECO:0007669"/>
    <property type="project" value="UniProtKB-KW"/>
</dbReference>
<keyword evidence="2" id="KW-0813">Transport</keyword>
<sequence>MPAGPVAVSVREVHKTYPGARRPGRRRRPLGDEPTGPSGTGPVHASAGIDLEVGRGEIFGLLGPNGAGKTTLVRQLTGLLRPDSGSIELLGHDVVRYPRRAPRLLAHLGQDSTALDELTVAVAAETTGVLRGLDRADAQRETGEVLEELGLTALAARPLARLSGGQRRLACVAAALVGRRPLLILDEPTAGMDPVARRAVWAAVDRRRAEHGTTVVLVTHNVIEAETLLDRVAVLEAGRVIACDTPGGLKAMVGDEVRLDLVWRDRAPTDVPAVAALRRLVIGEPIDPAGSGRRWTLRLPPEEARAAVAAVTTGPAFAALDDFTLATPTLEDVYLALGGSGRGLVRS</sequence>
<organism evidence="8 9">
    <name type="scientific">Streptomyces alkaliphilus</name>
    <dbReference type="NCBI Taxonomy" id="1472722"/>
    <lineage>
        <taxon>Bacteria</taxon>
        <taxon>Bacillati</taxon>
        <taxon>Actinomycetota</taxon>
        <taxon>Actinomycetes</taxon>
        <taxon>Kitasatosporales</taxon>
        <taxon>Streptomycetaceae</taxon>
        <taxon>Streptomyces</taxon>
    </lineage>
</organism>
<evidence type="ECO:0000256" key="6">
    <source>
        <dbReference type="SAM" id="MobiDB-lite"/>
    </source>
</evidence>
<dbReference type="AlphaFoldDB" id="A0A7W3TGH4"/>
<evidence type="ECO:0000256" key="3">
    <source>
        <dbReference type="ARBA" id="ARBA00022741"/>
    </source>
</evidence>
<evidence type="ECO:0000313" key="8">
    <source>
        <dbReference type="EMBL" id="MBB0246413.1"/>
    </source>
</evidence>
<feature type="domain" description="ABC transporter" evidence="7">
    <location>
        <begin position="8"/>
        <end position="262"/>
    </location>
</feature>
<keyword evidence="5" id="KW-0046">Antibiotic resistance</keyword>
<protein>
    <submittedName>
        <fullName evidence="8">ATP-binding cassette domain-containing protein</fullName>
    </submittedName>
</protein>
<dbReference type="Gene3D" id="3.40.50.300">
    <property type="entry name" value="P-loop containing nucleotide triphosphate hydrolases"/>
    <property type="match status" value="1"/>
</dbReference>
<dbReference type="InterPro" id="IPR050763">
    <property type="entry name" value="ABC_transporter_ATP-binding"/>
</dbReference>